<dbReference type="Gene3D" id="3.40.1080.10">
    <property type="entry name" value="Glutaconate Coenzyme A-transferase"/>
    <property type="match status" value="2"/>
</dbReference>
<dbReference type="OrthoDB" id="9805230at2"/>
<reference evidence="5 6" key="1">
    <citation type="submission" date="2017-08" db="EMBL/GenBank/DDBJ databases">
        <title>Multipartite genome sequences of Sinorhizobium species nodulating soybeans.</title>
        <authorList>
            <person name="Tian C.F."/>
        </authorList>
    </citation>
    <scope>NUCLEOTIDE SEQUENCE [LARGE SCALE GENOMIC DNA]</scope>
    <source>
        <strain evidence="5 6">CCBAU 05684</strain>
    </source>
</reference>
<dbReference type="GO" id="GO:0046952">
    <property type="term" value="P:ketone body catabolic process"/>
    <property type="evidence" value="ECO:0007669"/>
    <property type="project" value="InterPro"/>
</dbReference>
<dbReference type="InterPro" id="IPR037171">
    <property type="entry name" value="NagB/RpiA_transferase-like"/>
</dbReference>
<dbReference type="RefSeq" id="WP_034852712.1">
    <property type="nucleotide sequence ID" value="NZ_AJQT01000022.1"/>
</dbReference>
<dbReference type="AlphaFoldDB" id="A0A249PFN1"/>
<dbReference type="Pfam" id="PF01144">
    <property type="entry name" value="CoA_trans"/>
    <property type="match status" value="1"/>
</dbReference>
<gene>
    <name evidence="5" type="ORF">SJ05684_c33310</name>
</gene>
<dbReference type="KEGG" id="esj:SJ05684_c33310"/>
<comment type="catalytic activity">
    <reaction evidence="3">
        <text>an acyl-CoA + acetate = a carboxylate + acetyl-CoA</text>
        <dbReference type="Rhea" id="RHEA:13381"/>
        <dbReference type="ChEBI" id="CHEBI:29067"/>
        <dbReference type="ChEBI" id="CHEBI:30089"/>
        <dbReference type="ChEBI" id="CHEBI:57288"/>
        <dbReference type="ChEBI" id="CHEBI:58342"/>
        <dbReference type="EC" id="2.8.3.8"/>
    </reaction>
</comment>
<dbReference type="PROSITE" id="PS51257">
    <property type="entry name" value="PROKAR_LIPOPROTEIN"/>
    <property type="match status" value="1"/>
</dbReference>
<evidence type="ECO:0000256" key="3">
    <source>
        <dbReference type="PIRNR" id="PIRNR000858"/>
    </source>
</evidence>
<dbReference type="InterPro" id="IPR014388">
    <property type="entry name" value="3-oxoacid_CoA-transferase"/>
</dbReference>
<organism evidence="5 6">
    <name type="scientific">Sinorhizobium sojae CCBAU 05684</name>
    <dbReference type="NCBI Taxonomy" id="716928"/>
    <lineage>
        <taxon>Bacteria</taxon>
        <taxon>Pseudomonadati</taxon>
        <taxon>Pseudomonadota</taxon>
        <taxon>Alphaproteobacteria</taxon>
        <taxon>Hyphomicrobiales</taxon>
        <taxon>Rhizobiaceae</taxon>
        <taxon>Sinorhizobium/Ensifer group</taxon>
        <taxon>Sinorhizobium</taxon>
    </lineage>
</organism>
<dbReference type="PANTHER" id="PTHR43293:SF1">
    <property type="entry name" value="ACETATE COA-TRANSFERASE YDIF"/>
    <property type="match status" value="1"/>
</dbReference>
<keyword evidence="6" id="KW-1185">Reference proteome</keyword>
<protein>
    <recommendedName>
        <fullName evidence="3">Acetate CoA-transferase YdiF</fullName>
        <ecNumber evidence="3">2.8.3.8</ecNumber>
    </recommendedName>
</protein>
<dbReference type="STRING" id="716928.GCA_000261485_01166"/>
<proteinExistence type="inferred from homology"/>
<comment type="similarity">
    <text evidence="1 3">Belongs to the 3-oxoacid CoA-transferase family.</text>
</comment>
<keyword evidence="2 3" id="KW-0808">Transferase</keyword>
<evidence type="ECO:0000256" key="1">
    <source>
        <dbReference type="ARBA" id="ARBA00007154"/>
    </source>
</evidence>
<dbReference type="PANTHER" id="PTHR43293">
    <property type="entry name" value="ACETATE COA-TRANSFERASE YDIF"/>
    <property type="match status" value="1"/>
</dbReference>
<evidence type="ECO:0000313" key="6">
    <source>
        <dbReference type="Proteomes" id="UP000217211"/>
    </source>
</evidence>
<name>A0A249PFN1_9HYPH</name>
<evidence type="ECO:0000256" key="2">
    <source>
        <dbReference type="ARBA" id="ARBA00022679"/>
    </source>
</evidence>
<dbReference type="InterPro" id="IPR004165">
    <property type="entry name" value="CoA_trans_fam_I"/>
</dbReference>
<dbReference type="EC" id="2.8.3.8" evidence="3"/>
<dbReference type="GO" id="GO:0008775">
    <property type="term" value="F:acetate CoA-transferase activity"/>
    <property type="evidence" value="ECO:0007669"/>
    <property type="project" value="UniProtKB-EC"/>
</dbReference>
<sequence>MPTFSSKHISSAEAAALIPDGAVVSVSSSSGLGCPDLMLKAIGERFDATGHPRDLTTLHPIAAGDMSGIKGVDHIARKGLLKKIIGGSYPSGPSSAEPPLIWQMIGANEVAAYNIPSGVLFDMHREAAAKRPGVMTKVGLDTFVDPLREGCAMNAAAAAEPVVKKISFEGEDWLYFKAIAPDVAIIRATTADERGNLTYEHEGAYLGGLDQALAARNNGGVVIAQVKRLAREGSLKPHDVRVPGVLVDYVVVDPEQKQTTQTLYDPAISGEIIRPLDSFRLPEFNIQKVVARRVAQELEAGSAVNLGFGISANVPRILLEEGLHGAVTWVIEQGAVGGVPLLDFAFGCASNADAFMPSPHQFTYFQGAGFDASLLSFLEIDRTGSVNVSKLSFRPHVTAGAGGFIDITARARKIVFSGMFNAGARVAAADGRLVIEKEGKLKKLVDGVEHVTFSGRRAVEQGQDVTYVTERAVMKLTPEGIMLTEIAPGVDLQEHVLGQSEFPLIVCDRLKVMDAALFQEAPIGLRLPAKPRRANAGGADA</sequence>
<dbReference type="SMART" id="SM00882">
    <property type="entry name" value="CoA_trans"/>
    <property type="match status" value="1"/>
</dbReference>
<accession>A0A249PFN1</accession>
<feature type="active site" description="5-glutamyl coenzyme A thioester intermediate" evidence="4">
    <location>
        <position position="332"/>
    </location>
</feature>
<dbReference type="PIRSF" id="PIRSF000858">
    <property type="entry name" value="SCOT-t"/>
    <property type="match status" value="1"/>
</dbReference>
<dbReference type="Proteomes" id="UP000217211">
    <property type="component" value="Chromosome"/>
</dbReference>
<evidence type="ECO:0000313" key="5">
    <source>
        <dbReference type="EMBL" id="ASY64753.1"/>
    </source>
</evidence>
<evidence type="ECO:0000256" key="4">
    <source>
        <dbReference type="PIRSR" id="PIRSR000858-1"/>
    </source>
</evidence>
<dbReference type="eggNOG" id="COG4670">
    <property type="taxonomic scope" value="Bacteria"/>
</dbReference>
<dbReference type="SUPFAM" id="SSF100950">
    <property type="entry name" value="NagB/RpiA/CoA transferase-like"/>
    <property type="match status" value="2"/>
</dbReference>
<dbReference type="EMBL" id="CP023067">
    <property type="protein sequence ID" value="ASY64753.1"/>
    <property type="molecule type" value="Genomic_DNA"/>
</dbReference>
<comment type="function">
    <text evidence="3">CoA transferase having broad substrate specificity for short-chain acyl-CoA thioesters with the activity decreasing when the length of the carboxylic acid chain exceeds four carbons.</text>
</comment>